<evidence type="ECO:0000256" key="22">
    <source>
        <dbReference type="ARBA" id="ARBA00033745"/>
    </source>
</evidence>
<evidence type="ECO:0000259" key="24">
    <source>
        <dbReference type="Pfam" id="PF07243"/>
    </source>
</evidence>
<dbReference type="KEGG" id="vg:65101201"/>
<keyword evidence="11" id="KW-1161">Viral attachment to host cell</keyword>
<reference evidence="28 29" key="1">
    <citation type="journal article" date="2011" name="J. Virol.">
        <title>Characterization of the Candiru antigenic complex (Bunyaviridae: Phlebovirus), a highly diverse and reassorting group of viruses affecting humans in tropical America.</title>
        <authorList>
            <person name="Palacios G."/>
            <person name="Tesh R."/>
            <person name="Travassos da Rosa A."/>
            <person name="Savji N."/>
            <person name="Sze W."/>
            <person name="Jain K."/>
            <person name="Serge R."/>
            <person name="Guzman H."/>
            <person name="Guevara C."/>
            <person name="Nunes M.R."/>
            <person name="Nunes-Neto J.P."/>
            <person name="Kochel T."/>
            <person name="Hutchison S."/>
            <person name="Vasconcelos P.F."/>
            <person name="Lipkin W.I."/>
        </authorList>
    </citation>
    <scope>NUCLEOTIDE SEQUENCE [LARGE SCALE GENOMIC DNA]</scope>
</reference>
<keyword evidence="18" id="KW-0325">Glycoprotein</keyword>
<evidence type="ECO:0000256" key="11">
    <source>
        <dbReference type="ARBA" id="ARBA00022804"/>
    </source>
</evidence>
<dbReference type="GO" id="GO:0039654">
    <property type="term" value="P:fusion of virus membrane with host endosome membrane"/>
    <property type="evidence" value="ECO:0007669"/>
    <property type="project" value="UniProtKB-KW"/>
</dbReference>
<evidence type="ECO:0000256" key="2">
    <source>
        <dbReference type="ARBA" id="ARBA00004482"/>
    </source>
</evidence>
<keyword evidence="6" id="KW-1170">Fusion of virus membrane with host endosomal membrane</keyword>
<dbReference type="GeneID" id="65101201"/>
<dbReference type="Gene3D" id="2.60.40.3770">
    <property type="match status" value="1"/>
</dbReference>
<evidence type="ECO:0000256" key="15">
    <source>
        <dbReference type="ARBA" id="ARBA00022989"/>
    </source>
</evidence>
<dbReference type="GO" id="GO:0016020">
    <property type="term" value="C:membrane"/>
    <property type="evidence" value="ECO:0007669"/>
    <property type="project" value="InterPro"/>
</dbReference>
<keyword evidence="29" id="KW-1185">Reference proteome</keyword>
<evidence type="ECO:0000256" key="5">
    <source>
        <dbReference type="ARBA" id="ARBA00022506"/>
    </source>
</evidence>
<comment type="similarity">
    <text evidence="22">Belongs to the phlebovirus envelope glycoprotein family.</text>
</comment>
<dbReference type="Pfam" id="PF19019">
    <property type="entry name" value="Phlebo_G2_C"/>
    <property type="match status" value="1"/>
</dbReference>
<evidence type="ECO:0000256" key="9">
    <source>
        <dbReference type="ARBA" id="ARBA00022692"/>
    </source>
</evidence>
<evidence type="ECO:0000256" key="19">
    <source>
        <dbReference type="ARBA" id="ARBA00023184"/>
    </source>
</evidence>
<dbReference type="GO" id="GO:0055036">
    <property type="term" value="C:virion membrane"/>
    <property type="evidence" value="ECO:0007669"/>
    <property type="project" value="UniProtKB-SubCell"/>
</dbReference>
<keyword evidence="5" id="KW-1168">Fusion of virus membrane with host membrane</keyword>
<dbReference type="Pfam" id="PF07245">
    <property type="entry name" value="Phlebovirus_G2"/>
    <property type="match status" value="1"/>
</dbReference>
<comment type="subcellular location">
    <subcellularLocation>
        <location evidence="1">Host Golgi apparatus membrane</location>
        <topology evidence="1">Single-pass type I membrane protein</topology>
    </subcellularLocation>
    <subcellularLocation>
        <location evidence="2">Host endoplasmic reticulum membrane</location>
        <topology evidence="2">Single-pass type I membrane protein</topology>
    </subcellularLocation>
    <subcellularLocation>
        <location evidence="3">Virion membrane</location>
        <topology evidence="3">Single-pass type I membrane protein</topology>
    </subcellularLocation>
</comment>
<evidence type="ECO:0000259" key="26">
    <source>
        <dbReference type="Pfam" id="PF07246"/>
    </source>
</evidence>
<dbReference type="RefSeq" id="YP_010086088.1">
    <property type="nucleotide sequence ID" value="NC_055317.1"/>
</dbReference>
<dbReference type="Pfam" id="PF07246">
    <property type="entry name" value="Phlebovirus_NSM"/>
    <property type="match status" value="1"/>
</dbReference>
<feature type="domain" description="Phlebovirus glycoprotein G1" evidence="24">
    <location>
        <begin position="282"/>
        <end position="807"/>
    </location>
</feature>
<keyword evidence="19" id="KW-1038">Host endoplasmic reticulum</keyword>
<keyword evidence="12" id="KW-1040">Host Golgi apparatus</keyword>
<evidence type="ECO:0000259" key="25">
    <source>
        <dbReference type="Pfam" id="PF07245"/>
    </source>
</evidence>
<name>F2W3T3_9VIRU</name>
<feature type="transmembrane region" description="Helical" evidence="23">
    <location>
        <begin position="1285"/>
        <end position="1311"/>
    </location>
</feature>
<evidence type="ECO:0000256" key="7">
    <source>
        <dbReference type="ARBA" id="ARBA00022581"/>
    </source>
</evidence>
<dbReference type="Proteomes" id="UP000503247">
    <property type="component" value="Genome"/>
</dbReference>
<dbReference type="GO" id="GO:0019062">
    <property type="term" value="P:virion attachment to host cell"/>
    <property type="evidence" value="ECO:0007669"/>
    <property type="project" value="UniProtKB-KW"/>
</dbReference>
<evidence type="ECO:0000259" key="27">
    <source>
        <dbReference type="Pfam" id="PF19019"/>
    </source>
</evidence>
<dbReference type="PIRSF" id="PIRSF003961">
    <property type="entry name" value="M_poly_PhleboV"/>
    <property type="match status" value="1"/>
</dbReference>
<evidence type="ECO:0000313" key="29">
    <source>
        <dbReference type="Proteomes" id="UP000503247"/>
    </source>
</evidence>
<protein>
    <recommendedName>
        <fullName evidence="4">Envelopment polyprotein</fullName>
    </recommendedName>
    <alternativeName>
        <fullName evidence="21">M polyprotein</fullName>
    </alternativeName>
</protein>
<evidence type="ECO:0000256" key="23">
    <source>
        <dbReference type="SAM" id="Phobius"/>
    </source>
</evidence>
<evidence type="ECO:0000256" key="20">
    <source>
        <dbReference type="ARBA" id="ARBA00023296"/>
    </source>
</evidence>
<evidence type="ECO:0000256" key="21">
    <source>
        <dbReference type="ARBA" id="ARBA00031199"/>
    </source>
</evidence>
<evidence type="ECO:0000256" key="14">
    <source>
        <dbReference type="ARBA" id="ARBA00022870"/>
    </source>
</evidence>
<keyword evidence="9 23" id="KW-0812">Transmembrane</keyword>
<evidence type="ECO:0000256" key="1">
    <source>
        <dbReference type="ARBA" id="ARBA00004244"/>
    </source>
</evidence>
<keyword evidence="7" id="KW-0945">Host-virus interaction</keyword>
<keyword evidence="8" id="KW-1162">Viral penetration into host cytoplasm</keyword>
<evidence type="ECO:0000256" key="13">
    <source>
        <dbReference type="ARBA" id="ARBA00022844"/>
    </source>
</evidence>
<evidence type="ECO:0000313" key="28">
    <source>
        <dbReference type="EMBL" id="AEA30052.1"/>
    </source>
</evidence>
<evidence type="ECO:0000256" key="4">
    <source>
        <dbReference type="ARBA" id="ARBA00015294"/>
    </source>
</evidence>
<evidence type="ECO:0000256" key="12">
    <source>
        <dbReference type="ARBA" id="ARBA00022812"/>
    </source>
</evidence>
<dbReference type="EMBL" id="HM119432">
    <property type="protein sequence ID" value="AEA30052.1"/>
    <property type="molecule type" value="Genomic_RNA"/>
</dbReference>
<accession>F2W3T3</accession>
<evidence type="ECO:0000256" key="10">
    <source>
        <dbReference type="ARBA" id="ARBA00022729"/>
    </source>
</evidence>
<evidence type="ECO:0000256" key="16">
    <source>
        <dbReference type="ARBA" id="ARBA00023136"/>
    </source>
</evidence>
<keyword evidence="15 23" id="KW-1133">Transmembrane helix</keyword>
<dbReference type="GO" id="GO:0044178">
    <property type="term" value="C:host cell Golgi membrane"/>
    <property type="evidence" value="ECO:0007669"/>
    <property type="project" value="UniProtKB-SubCell"/>
</dbReference>
<feature type="domain" description="Phlebovirus glycoprotein G2 fusion" evidence="25">
    <location>
        <begin position="813"/>
        <end position="1123"/>
    </location>
</feature>
<dbReference type="Gene3D" id="2.60.98.50">
    <property type="match status" value="2"/>
</dbReference>
<evidence type="ECO:0000256" key="18">
    <source>
        <dbReference type="ARBA" id="ARBA00023180"/>
    </source>
</evidence>
<dbReference type="InterPro" id="IPR009879">
    <property type="entry name" value="Phlebovirus_NSM"/>
</dbReference>
<dbReference type="InterPro" id="IPR010826">
    <property type="entry name" value="Phlebovirus_G1"/>
</dbReference>
<sequence>MKLILFFERIIAALAAYTISGWGIEGDNSICFSNESPLEGLVHYWEEMIRKRRLDSELKSCKIGEGDLKEMNNRTVMTLIEEVQLSISPLRLTCQKDLMKQGVSIDFNGLDDTEPGKNIVDCNSKKFVEEIGIFAGDGHQWESRFNKSFVEELEKKSSSLRKALGDVENLRVTGIDDKNEIASLIRENQMLQHRISNLSGTAFNVNNSLRALEEELREKDDMHAGLQNQIRIEKDKAHQMHLDMIKLKAGLMTPLLLTTVLPITIAASQKGTVHPVFMNPYPHVRNRIGNGNYKFSADDDATCRPIDYNTNCAGFDHMVRPEKYPFFNSYVMHLTPLEALEEGIIEKEGESCEMGSGKDAKCLDNRRFIRGSCPNGITGVYFIDDKGKLQHSKCKSDDFEITEDCMFCRKIKKKAGASKLSMKTSVSLQDAICQKESTPYNGPKLVIKGVCSIGSYNYKRCANAAQSYENVPFVTFTNQGKMYLDRLMVKNVELISNISFICYEHKGQDGTESDTRELKRVKPDECKNINTSKSKICTGDHIFCEKYGCTGTYPVAKCLAAPGSGPILVNIHGTWTKPRCVGYENVLVRREVKLLDSLREESCETCNYECAEDGVKVTSTGFKITSAVSCSHGSCVSAHQEPSTTIIVPYPGMSAAMGGEIGLHLSHTDDSISLKLKVTCEARDICETHHCFFCTNGIINYQCHTIASGLILSTLISFSLYVVFMLLGKLFYFFRLIPKKLRSPFMWIALLLKWFLRILKSSWQRLSSRLNRNIGWNHEDVEMAAPIRNRRVIPRFNATLFLIFVLVPGVLCCSESLLSNSKQTKCTQSDGKVKCSVTATVTVKAGIIGAETCFIIKGPMDNQQKTVRIKTMSSEVICREGNSFWTSHYTPSCLSSRRCHLVGECQGNRCQSWNDNEVSKEFKGVNDNMLMNENKCFEQCGAAGCGCFNINPSCLFVHTVLRSVRAEAVRVFSCVDWIHRITFLVTGPEGEKEEVILGSLGTKFLSWGTISLSLDAEGVSGSNSFSFLESSRGGFAIYDEAFSEVPREGFLGEIRCSSESAAVAAHSSCIRAPNLIKYKPMTDQIDCTASLIDPFAAFVKGSLPQVRNGMTYTSSKDKKTVQAFNNGAIKALVTINMEDHEIEFLSEVPNCEASFVNITGCYSCNYGARVCVKIKSDGNANFIASEEKGTYHISFNVWRGTRDYCQIMHFDTPNVDSITHYSCGGNEKLLNIRGLLISVGPQDLRNTTGGASVVVNPSESSWSLGKWAGGLFSWLGGSWTAILKIIGFLLLGFLIVVLLLLLVGSVGMSYLKKTKII</sequence>
<feature type="domain" description="Phlebovirus glycoprotein G2 C-terminal" evidence="27">
    <location>
        <begin position="1150"/>
        <end position="1305"/>
    </location>
</feature>
<feature type="transmembrane region" description="Helical" evidence="23">
    <location>
        <begin position="798"/>
        <end position="818"/>
    </location>
</feature>
<dbReference type="GO" id="GO:0044167">
    <property type="term" value="C:host cell endoplasmic reticulum membrane"/>
    <property type="evidence" value="ECO:0007669"/>
    <property type="project" value="UniProtKB-SubCell"/>
</dbReference>
<dbReference type="Pfam" id="PF07243">
    <property type="entry name" value="Phlebovirus_G1"/>
    <property type="match status" value="1"/>
</dbReference>
<evidence type="ECO:0000256" key="17">
    <source>
        <dbReference type="ARBA" id="ARBA00023157"/>
    </source>
</evidence>
<keyword evidence="17" id="KW-1015">Disulfide bond</keyword>
<dbReference type="GO" id="GO:0046718">
    <property type="term" value="P:symbiont entry into host cell"/>
    <property type="evidence" value="ECO:0007669"/>
    <property type="project" value="UniProtKB-KW"/>
</dbReference>
<keyword evidence="16 23" id="KW-0472">Membrane</keyword>
<keyword evidence="13" id="KW-0946">Virion</keyword>
<feature type="domain" description="Phlebovirus nonstructural NS-M" evidence="26">
    <location>
        <begin position="9"/>
        <end position="252"/>
    </location>
</feature>
<proteinExistence type="inferred from homology"/>
<evidence type="ECO:0000256" key="8">
    <source>
        <dbReference type="ARBA" id="ARBA00022595"/>
    </source>
</evidence>
<dbReference type="InterPro" id="IPR009878">
    <property type="entry name" value="Phlebovirus_G2_fusion"/>
</dbReference>
<evidence type="ECO:0000256" key="3">
    <source>
        <dbReference type="ARBA" id="ARBA00004563"/>
    </source>
</evidence>
<feature type="transmembrane region" description="Helical" evidence="23">
    <location>
        <begin position="710"/>
        <end position="734"/>
    </location>
</feature>
<organism evidence="28 29">
    <name type="scientific">Turuna virus</name>
    <dbReference type="NCBI Taxonomy" id="629737"/>
    <lineage>
        <taxon>Viruses</taxon>
        <taxon>Riboviria</taxon>
        <taxon>Orthornavirae</taxon>
        <taxon>Negarnaviricota</taxon>
        <taxon>Polyploviricotina</taxon>
        <taxon>Bunyaviricetes</taxon>
        <taxon>Hareavirales</taxon>
        <taxon>Phenuiviridae</taxon>
        <taxon>Phlebovirus</taxon>
        <taxon>Phlebovirus turunaense</taxon>
    </lineage>
</organism>
<keyword evidence="20" id="KW-1160">Virus entry into host cell</keyword>
<keyword evidence="10" id="KW-0732">Signal</keyword>
<dbReference type="InterPro" id="IPR043603">
    <property type="entry name" value="Phlebo_G2_C"/>
</dbReference>
<evidence type="ECO:0000256" key="6">
    <source>
        <dbReference type="ARBA" id="ARBA00022510"/>
    </source>
</evidence>
<keyword evidence="14" id="KW-1043">Host membrane</keyword>
<dbReference type="InterPro" id="IPR016404">
    <property type="entry name" value="M_polyprot_prcur_phlebovir"/>
</dbReference>